<keyword evidence="3" id="KW-0804">Transcription</keyword>
<proteinExistence type="predicted"/>
<comment type="caution">
    <text evidence="6">The sequence shown here is derived from an EMBL/GenBank/DDBJ whole genome shotgun (WGS) entry which is preliminary data.</text>
</comment>
<keyword evidence="7" id="KW-1185">Reference proteome</keyword>
<dbReference type="Gene3D" id="1.10.10.60">
    <property type="entry name" value="Homeodomain-like"/>
    <property type="match status" value="2"/>
</dbReference>
<keyword evidence="4" id="KW-0812">Transmembrane</keyword>
<evidence type="ECO:0000256" key="1">
    <source>
        <dbReference type="ARBA" id="ARBA00023015"/>
    </source>
</evidence>
<evidence type="ECO:0000313" key="6">
    <source>
        <dbReference type="EMBL" id="MBP1991759.1"/>
    </source>
</evidence>
<feature type="transmembrane region" description="Helical" evidence="4">
    <location>
        <begin position="20"/>
        <end position="44"/>
    </location>
</feature>
<dbReference type="RefSeq" id="WP_209972492.1">
    <property type="nucleotide sequence ID" value="NZ_JAGGLB010000010.1"/>
</dbReference>
<dbReference type="Pfam" id="PF17853">
    <property type="entry name" value="GGDEF_2"/>
    <property type="match status" value="1"/>
</dbReference>
<dbReference type="SMART" id="SM00342">
    <property type="entry name" value="HTH_ARAC"/>
    <property type="match status" value="1"/>
</dbReference>
<dbReference type="PANTHER" id="PTHR43280">
    <property type="entry name" value="ARAC-FAMILY TRANSCRIPTIONAL REGULATOR"/>
    <property type="match status" value="1"/>
</dbReference>
<name>A0ABS4IW00_9BACL</name>
<dbReference type="InterPro" id="IPR018060">
    <property type="entry name" value="HTH_AraC"/>
</dbReference>
<organism evidence="6 7">
    <name type="scientific">Paenibacillus eucommiae</name>
    <dbReference type="NCBI Taxonomy" id="1355755"/>
    <lineage>
        <taxon>Bacteria</taxon>
        <taxon>Bacillati</taxon>
        <taxon>Bacillota</taxon>
        <taxon>Bacilli</taxon>
        <taxon>Bacillales</taxon>
        <taxon>Paenibacillaceae</taxon>
        <taxon>Paenibacillus</taxon>
    </lineage>
</organism>
<keyword evidence="2" id="KW-0238">DNA-binding</keyword>
<evidence type="ECO:0000256" key="4">
    <source>
        <dbReference type="SAM" id="Phobius"/>
    </source>
</evidence>
<dbReference type="PANTHER" id="PTHR43280:SF10">
    <property type="entry name" value="REGULATORY PROTEIN POCR"/>
    <property type="match status" value="1"/>
</dbReference>
<feature type="domain" description="HTH araC/xylS-type" evidence="5">
    <location>
        <begin position="674"/>
        <end position="773"/>
    </location>
</feature>
<reference evidence="6 7" key="1">
    <citation type="submission" date="2021-03" db="EMBL/GenBank/DDBJ databases">
        <title>Genomic Encyclopedia of Type Strains, Phase IV (KMG-IV): sequencing the most valuable type-strain genomes for metagenomic binning, comparative biology and taxonomic classification.</title>
        <authorList>
            <person name="Goeker M."/>
        </authorList>
    </citation>
    <scope>NUCLEOTIDE SEQUENCE [LARGE SCALE GENOMIC DNA]</scope>
    <source>
        <strain evidence="6 7">DSM 26048</strain>
    </source>
</reference>
<dbReference type="SUPFAM" id="SSF46689">
    <property type="entry name" value="Homeodomain-like"/>
    <property type="match status" value="2"/>
</dbReference>
<keyword evidence="4" id="KW-1133">Transmembrane helix</keyword>
<dbReference type="InterPro" id="IPR009057">
    <property type="entry name" value="Homeodomain-like_sf"/>
</dbReference>
<protein>
    <submittedName>
        <fullName evidence="6">YesN/AraC family two-component response regulator</fullName>
    </submittedName>
</protein>
<accession>A0ABS4IW00</accession>
<keyword evidence="1" id="KW-0805">Transcription regulation</keyword>
<evidence type="ECO:0000256" key="2">
    <source>
        <dbReference type="ARBA" id="ARBA00023125"/>
    </source>
</evidence>
<dbReference type="EMBL" id="JAGGLB010000010">
    <property type="protein sequence ID" value="MBP1991759.1"/>
    <property type="molecule type" value="Genomic_DNA"/>
</dbReference>
<evidence type="ECO:0000256" key="3">
    <source>
        <dbReference type="ARBA" id="ARBA00023163"/>
    </source>
</evidence>
<gene>
    <name evidence="6" type="ORF">J2Z66_003366</name>
</gene>
<dbReference type="Proteomes" id="UP001519287">
    <property type="component" value="Unassembled WGS sequence"/>
</dbReference>
<feature type="transmembrane region" description="Helical" evidence="4">
    <location>
        <begin position="308"/>
        <end position="329"/>
    </location>
</feature>
<keyword evidence="4" id="KW-0472">Membrane</keyword>
<dbReference type="PROSITE" id="PS01124">
    <property type="entry name" value="HTH_ARAC_FAMILY_2"/>
    <property type="match status" value="1"/>
</dbReference>
<dbReference type="InterPro" id="IPR041522">
    <property type="entry name" value="CdaR_GGDEF"/>
</dbReference>
<evidence type="ECO:0000259" key="5">
    <source>
        <dbReference type="PROSITE" id="PS01124"/>
    </source>
</evidence>
<sequence>MEWFKSKWKRPNWSRTFYDYLFSYIIIVCIALAIVATVVFARLIPEIEQEVKAANLSLLTQVREAMDMRTQEMNRIANRISMNPDLMPFVLGNSGYGLLKTQRLMEEYRSSNSFIYDLAVYYTFRDDPNVYAASGTYTIDRFFDYKYRYENWGKPGLLEMLEEPGMPVMRPLENVLLNDRETQMFATYLYPLPNNASKPYGTVIFQIDGKSFASLFRNVLHTDVGHAFILNNKNELVAYASASSQKETPQSVLEQLQIMPLPEGVHTVQVQSGKWSVVKLKSEVNGWTYLSAMPSDRIMKQAYNRRTLFLKTLAGLLVAGTLASFLLTLRNYRPLRGLADMIRSQNLIREFSAKRDEISIIGHAVGEVSKENRGLHSIIKNQAGVLKENVLLTLLKGKVWRKAELEHAQKLANIPLDDPQFAVLLCLIDDYPRFVKTNTQSMQQILKYSLMNILEELSSKQGCGYGLEWTEDRGVVLILNMREGVGRDELQDLAEQASQYFKQYFHFTLTVGIGRIYSDSFMIHRSYLEAANAAKYRFLKGHGHILFYDHTAPRQEGEFWYPTELQSRLVIAIKQGNGDEVQRVVQEMTERIAERAMMMETVEFICFDIINTVMKTMIEMGIELKDYIDESMENLFSPKYETMEELEELVVNFCSRVCSYIEGQKESKNVNLYQNVLAYVNDCYTDPSVSLENIAEKFGVSPSYLSRYFKDQTGYPLMRYMDGMRMNKAKELLKNTDMKLKDIVEHVGYVDQNNFIRKFKKNEGITPIQYRNVGKE</sequence>
<evidence type="ECO:0000313" key="7">
    <source>
        <dbReference type="Proteomes" id="UP001519287"/>
    </source>
</evidence>
<dbReference type="Pfam" id="PF12833">
    <property type="entry name" value="HTH_18"/>
    <property type="match status" value="1"/>
</dbReference>